<evidence type="ECO:0000256" key="1">
    <source>
        <dbReference type="ARBA" id="ARBA00008894"/>
    </source>
</evidence>
<dbReference type="GO" id="GO:0009626">
    <property type="term" value="P:plant-type hypersensitive response"/>
    <property type="evidence" value="ECO:0007669"/>
    <property type="project" value="UniProtKB-ARBA"/>
</dbReference>
<dbReference type="PRINTS" id="PR00364">
    <property type="entry name" value="DISEASERSIST"/>
</dbReference>
<dbReference type="SMART" id="SM00369">
    <property type="entry name" value="LRR_TYP"/>
    <property type="match status" value="4"/>
</dbReference>
<dbReference type="Gene3D" id="1.10.10.10">
    <property type="entry name" value="Winged helix-like DNA-binding domain superfamily/Winged helix DNA-binding domain"/>
    <property type="match status" value="1"/>
</dbReference>
<dbReference type="InterPro" id="IPR032675">
    <property type="entry name" value="LRR_dom_sf"/>
</dbReference>
<dbReference type="AlphaFoldDB" id="A0A5J9UHU8"/>
<evidence type="ECO:0000256" key="4">
    <source>
        <dbReference type="ARBA" id="ARBA00022741"/>
    </source>
</evidence>
<dbReference type="InterPro" id="IPR041118">
    <property type="entry name" value="Rx_N"/>
</dbReference>
<dbReference type="Gene3D" id="1.20.5.4130">
    <property type="match status" value="1"/>
</dbReference>
<protein>
    <recommendedName>
        <fullName evidence="15">NB-ARC domain-containing protein</fullName>
    </recommendedName>
</protein>
<feature type="non-terminal residue" evidence="13">
    <location>
        <position position="1"/>
    </location>
</feature>
<feature type="compositionally biased region" description="Polar residues" evidence="8">
    <location>
        <begin position="1091"/>
        <end position="1103"/>
    </location>
</feature>
<evidence type="ECO:0000259" key="12">
    <source>
        <dbReference type="Pfam" id="PF23598"/>
    </source>
</evidence>
<keyword evidence="14" id="KW-1185">Reference proteome</keyword>
<feature type="domain" description="Disease resistance R13L4/SHOC-2-like LRR" evidence="12">
    <location>
        <begin position="579"/>
        <end position="857"/>
    </location>
</feature>
<dbReference type="GO" id="GO:0043531">
    <property type="term" value="F:ADP binding"/>
    <property type="evidence" value="ECO:0007669"/>
    <property type="project" value="InterPro"/>
</dbReference>
<evidence type="ECO:0000259" key="9">
    <source>
        <dbReference type="Pfam" id="PF00931"/>
    </source>
</evidence>
<dbReference type="GO" id="GO:0002758">
    <property type="term" value="P:innate immune response-activating signaling pathway"/>
    <property type="evidence" value="ECO:0007669"/>
    <property type="project" value="UniProtKB-ARBA"/>
</dbReference>
<keyword evidence="7" id="KW-0175">Coiled coil</keyword>
<comment type="caution">
    <text evidence="13">The sequence shown here is derived from an EMBL/GenBank/DDBJ whole genome shotgun (WGS) entry which is preliminary data.</text>
</comment>
<keyword evidence="6" id="KW-0067">ATP-binding</keyword>
<dbReference type="CDD" id="cd14798">
    <property type="entry name" value="RX-CC_like"/>
    <property type="match status" value="1"/>
</dbReference>
<dbReference type="Gramene" id="TVU23252">
    <property type="protein sequence ID" value="TVU23252"/>
    <property type="gene ID" value="EJB05_25605"/>
</dbReference>
<dbReference type="OrthoDB" id="762143at2759"/>
<dbReference type="Proteomes" id="UP000324897">
    <property type="component" value="Chromosome 2"/>
</dbReference>
<dbReference type="Pfam" id="PF18052">
    <property type="entry name" value="Rx_N"/>
    <property type="match status" value="1"/>
</dbReference>
<dbReference type="PANTHER" id="PTHR36766:SF36">
    <property type="entry name" value="AAA+ ATPASE DOMAIN-CONTAINING PROTEIN"/>
    <property type="match status" value="1"/>
</dbReference>
<dbReference type="InterPro" id="IPR036388">
    <property type="entry name" value="WH-like_DNA-bd_sf"/>
</dbReference>
<evidence type="ECO:0000256" key="3">
    <source>
        <dbReference type="ARBA" id="ARBA00022737"/>
    </source>
</evidence>
<evidence type="ECO:0000259" key="10">
    <source>
        <dbReference type="Pfam" id="PF18052"/>
    </source>
</evidence>
<dbReference type="InterPro" id="IPR003591">
    <property type="entry name" value="Leu-rich_rpt_typical-subtyp"/>
</dbReference>
<dbReference type="Pfam" id="PF00931">
    <property type="entry name" value="NB-ARC"/>
    <property type="match status" value="1"/>
</dbReference>
<keyword evidence="4" id="KW-0547">Nucleotide-binding</keyword>
<feature type="domain" description="Disease resistance protein winged helix" evidence="11">
    <location>
        <begin position="453"/>
        <end position="526"/>
    </location>
</feature>
<evidence type="ECO:0000313" key="13">
    <source>
        <dbReference type="EMBL" id="TVU23252.1"/>
    </source>
</evidence>
<reference evidence="13 14" key="1">
    <citation type="journal article" date="2019" name="Sci. Rep.">
        <title>A high-quality genome of Eragrostis curvula grass provides insights into Poaceae evolution and supports new strategies to enhance forage quality.</title>
        <authorList>
            <person name="Carballo J."/>
            <person name="Santos B.A.C.M."/>
            <person name="Zappacosta D."/>
            <person name="Garbus I."/>
            <person name="Selva J.P."/>
            <person name="Gallo C.A."/>
            <person name="Diaz A."/>
            <person name="Albertini E."/>
            <person name="Caccamo M."/>
            <person name="Echenique V."/>
        </authorList>
    </citation>
    <scope>NUCLEOTIDE SEQUENCE [LARGE SCALE GENOMIC DNA]</scope>
    <source>
        <strain evidence="14">cv. Victoria</strain>
        <tissue evidence="13">Leaf</tissue>
    </source>
</reference>
<accession>A0A5J9UHU8</accession>
<dbReference type="PANTHER" id="PTHR36766">
    <property type="entry name" value="PLANT BROAD-SPECTRUM MILDEW RESISTANCE PROTEIN RPW8"/>
    <property type="match status" value="1"/>
</dbReference>
<evidence type="ECO:0000256" key="6">
    <source>
        <dbReference type="ARBA" id="ARBA00022840"/>
    </source>
</evidence>
<dbReference type="InterPro" id="IPR042197">
    <property type="entry name" value="Apaf_helical"/>
</dbReference>
<dbReference type="Pfam" id="PF23559">
    <property type="entry name" value="WHD_DRP"/>
    <property type="match status" value="1"/>
</dbReference>
<evidence type="ECO:0000256" key="5">
    <source>
        <dbReference type="ARBA" id="ARBA00022821"/>
    </source>
</evidence>
<comment type="similarity">
    <text evidence="1">Belongs to the disease resistance NB-LRR family.</text>
</comment>
<keyword evidence="5" id="KW-0611">Plant defense</keyword>
<dbReference type="InterPro" id="IPR027417">
    <property type="entry name" value="P-loop_NTPase"/>
</dbReference>
<dbReference type="FunFam" id="1.10.10.10:FF:000322">
    <property type="entry name" value="Probable disease resistance protein At1g63360"/>
    <property type="match status" value="1"/>
</dbReference>
<evidence type="ECO:0000313" key="14">
    <source>
        <dbReference type="Proteomes" id="UP000324897"/>
    </source>
</evidence>
<evidence type="ECO:0008006" key="15">
    <source>
        <dbReference type="Google" id="ProtNLM"/>
    </source>
</evidence>
<sequence length="1103" mass="124114">MEVILDALASHVTKLITDKAQEEVAMLLGVPGELKKLGRNLRSIKAFLSDAERRRIKDELVQGWVSMLKGVMYDATDVLELGQLTAEERRESKPGRSMEKMPGCFQPFLFCLRNPVFAHKIGSRIKELNRRLEEIHKEAAKFNFIANLSSYPEQRPEAAEYSRGHRMTSEFIPSAVVGEQIERDTRLLVQELITTDENHVTLKVVSIVGMGGMGKTTLAQKIFKDTTIDEHFKTKIWLSITQQFNELELLRSAIKHAGGDLGVEQDNTLLTRTLTNTLLTRTLTNTLSASKFLLVLDDMWSARAWESILGVPVTNASYKQPGSRVLVTTRFQDLAPQMHQPFYLHRVNPLDEDDAWSLLKNQFSQPSNQVARVDHLKDTGMKIIKKCGGLPLAIKIVGGLLRTKPQTEQAWEAILNHHAWSSDGLPHELDRRLYLSYEHLSPQLKQCFIYCSLFPKGKTIVKVDVTSMWISEGFIQPQGGNSSHDDDDDGLEEVAEGYFQELIKRNLIEPTNQITRYKCIMHDVVRFFAEFIAREESLVVVEDKLGIATCGDKGPLRRLCIRQSITEAEWAILQRQRSLRTLIILSSSNLKLGDALSNFSCLRVISIWSASSDSLVHFLCQLKHLRYLDLMDTDISRLPDGINKMKFLQYISLVECEKLDHLPSTIVKLQQLRFLNISGSNVTVVPKGFGGLTNLRGLYSFPVHMDMDGNGGWCNLEEIGPLSHLRSLGIKGLENVCAGSWAEKAMISSKRHLSYLVLECRSSRYMGSRDELEKQQQQKATEEVFEKLCPPTCVEQLWVEGYFGRHLPHWMMIPATSTFKSLRYLTLKDMPCCTQLLDGLGQLSSLESLVIEDAPAIKSIGPEFQASSSSVAVDGGVAPSTSAAFSSLTNLMLDGLCEWEEWEWEEQGEDVTADGLMAMPALKSLTIDNCKLSRLPPGLASSKRHALRELCLYELSNLTCVENFPSVVELDVFDCPELKRISGLSRLQRIRIIRCRKLEVLEGVPALDSLLLEDSALETLPEYLRGVNPRHLELTCSEELCESLSSGSSEWDKISHIRTHAIDYWSSDQNAWIQLAVKRDPGVRLQPEMGPNQSKVTPATPTS</sequence>
<evidence type="ECO:0000256" key="8">
    <source>
        <dbReference type="SAM" id="MobiDB-lite"/>
    </source>
</evidence>
<keyword evidence="3" id="KW-0677">Repeat</keyword>
<evidence type="ECO:0000256" key="7">
    <source>
        <dbReference type="ARBA" id="ARBA00023054"/>
    </source>
</evidence>
<dbReference type="InterPro" id="IPR055414">
    <property type="entry name" value="LRR_R13L4/SHOC2-like"/>
</dbReference>
<dbReference type="SUPFAM" id="SSF52058">
    <property type="entry name" value="L domain-like"/>
    <property type="match status" value="1"/>
</dbReference>
<feature type="domain" description="Disease resistance N-terminal" evidence="10">
    <location>
        <begin position="11"/>
        <end position="91"/>
    </location>
</feature>
<dbReference type="SUPFAM" id="SSF52540">
    <property type="entry name" value="P-loop containing nucleoside triphosphate hydrolases"/>
    <property type="match status" value="1"/>
</dbReference>
<dbReference type="GO" id="GO:0005524">
    <property type="term" value="F:ATP binding"/>
    <property type="evidence" value="ECO:0007669"/>
    <property type="project" value="UniProtKB-KW"/>
</dbReference>
<dbReference type="Gene3D" id="3.80.10.10">
    <property type="entry name" value="Ribonuclease Inhibitor"/>
    <property type="match status" value="2"/>
</dbReference>
<name>A0A5J9UHU8_9POAL</name>
<feature type="region of interest" description="Disordered" evidence="8">
    <location>
        <begin position="1084"/>
        <end position="1103"/>
    </location>
</feature>
<dbReference type="Gene3D" id="3.40.50.300">
    <property type="entry name" value="P-loop containing nucleotide triphosphate hydrolases"/>
    <property type="match status" value="1"/>
</dbReference>
<keyword evidence="2" id="KW-0433">Leucine-rich repeat</keyword>
<gene>
    <name evidence="13" type="ORF">EJB05_25605</name>
</gene>
<dbReference type="InterPro" id="IPR038005">
    <property type="entry name" value="RX-like_CC"/>
</dbReference>
<dbReference type="Pfam" id="PF23598">
    <property type="entry name" value="LRR_14"/>
    <property type="match status" value="1"/>
</dbReference>
<proteinExistence type="inferred from homology"/>
<feature type="domain" description="NB-ARC" evidence="9">
    <location>
        <begin position="188"/>
        <end position="363"/>
    </location>
</feature>
<organism evidence="13 14">
    <name type="scientific">Eragrostis curvula</name>
    <name type="common">weeping love grass</name>
    <dbReference type="NCBI Taxonomy" id="38414"/>
    <lineage>
        <taxon>Eukaryota</taxon>
        <taxon>Viridiplantae</taxon>
        <taxon>Streptophyta</taxon>
        <taxon>Embryophyta</taxon>
        <taxon>Tracheophyta</taxon>
        <taxon>Spermatophyta</taxon>
        <taxon>Magnoliopsida</taxon>
        <taxon>Liliopsida</taxon>
        <taxon>Poales</taxon>
        <taxon>Poaceae</taxon>
        <taxon>PACMAD clade</taxon>
        <taxon>Chloridoideae</taxon>
        <taxon>Eragrostideae</taxon>
        <taxon>Eragrostidinae</taxon>
        <taxon>Eragrostis</taxon>
    </lineage>
</organism>
<evidence type="ECO:0000256" key="2">
    <source>
        <dbReference type="ARBA" id="ARBA00022614"/>
    </source>
</evidence>
<dbReference type="InterPro" id="IPR002182">
    <property type="entry name" value="NB-ARC"/>
</dbReference>
<dbReference type="EMBL" id="RWGY01000013">
    <property type="protein sequence ID" value="TVU23252.1"/>
    <property type="molecule type" value="Genomic_DNA"/>
</dbReference>
<dbReference type="InterPro" id="IPR058922">
    <property type="entry name" value="WHD_DRP"/>
</dbReference>
<dbReference type="Gene3D" id="1.10.8.430">
    <property type="entry name" value="Helical domain of apoptotic protease-activating factors"/>
    <property type="match status" value="1"/>
</dbReference>
<dbReference type="GO" id="GO:0042742">
    <property type="term" value="P:defense response to bacterium"/>
    <property type="evidence" value="ECO:0007669"/>
    <property type="project" value="UniProtKB-ARBA"/>
</dbReference>
<evidence type="ECO:0000259" key="11">
    <source>
        <dbReference type="Pfam" id="PF23559"/>
    </source>
</evidence>